<accession>A0ABS6S4R3</accession>
<protein>
    <submittedName>
        <fullName evidence="1">Uncharacterized protein</fullName>
    </submittedName>
</protein>
<evidence type="ECO:0000313" key="2">
    <source>
        <dbReference type="Proteomes" id="UP001196980"/>
    </source>
</evidence>
<keyword evidence="2" id="KW-1185">Reference proteome</keyword>
<comment type="caution">
    <text evidence="1">The sequence shown here is derived from an EMBL/GenBank/DDBJ whole genome shotgun (WGS) entry which is preliminary data.</text>
</comment>
<gene>
    <name evidence="1" type="ORF">HWQ67_18850</name>
</gene>
<dbReference type="EMBL" id="JABXWD010000705">
    <property type="protein sequence ID" value="MBV6343630.1"/>
    <property type="molecule type" value="Genomic_DNA"/>
</dbReference>
<organism evidence="1 2">
    <name type="scientific">Candidatus Magnetobacterium casense</name>
    <dbReference type="NCBI Taxonomy" id="1455061"/>
    <lineage>
        <taxon>Bacteria</taxon>
        <taxon>Pseudomonadati</taxon>
        <taxon>Nitrospirota</taxon>
        <taxon>Thermodesulfovibrionia</taxon>
        <taxon>Thermodesulfovibrionales</taxon>
        <taxon>Candidatus Magnetobacteriaceae</taxon>
        <taxon>Candidatus Magnetobacterium</taxon>
    </lineage>
</organism>
<feature type="non-terminal residue" evidence="1">
    <location>
        <position position="1"/>
    </location>
</feature>
<sequence length="315" mass="35962">MRAFTHDGNTDDTALSKQICWHYGIPHTLHRLGDLNGFVSRGDFLEGLVPGLSYRPMTECVEREAQRGGGILAVGLCGNEIWRGRLHIRIMEESLHLSPAEALIKALCTSIYFPTYPPVYSVDIGRLMLERTQENLQNAPPYALDSPYWLADWVMWQNAVPNWAGTLVRSMGRYFRVYLAMLSKDLVETMYVTPMDVRRNGEHQRHIIGHASTFLGKTRYDTSPGGIRAKNAILGAFRPIVRNRLTAAALNQAKVHGVVEDKTAKLYREMLDFDSMRTKAVFDRRRLEDYVKSNVNPPWVERLVSLEMWLRRAGI</sequence>
<evidence type="ECO:0000313" key="1">
    <source>
        <dbReference type="EMBL" id="MBV6343630.1"/>
    </source>
</evidence>
<dbReference type="Proteomes" id="UP001196980">
    <property type="component" value="Unassembled WGS sequence"/>
</dbReference>
<name>A0ABS6S4R3_9BACT</name>
<dbReference type="RefSeq" id="WP_218254247.1">
    <property type="nucleotide sequence ID" value="NZ_JABXWD010000705.1"/>
</dbReference>
<reference evidence="1 2" key="1">
    <citation type="journal article" date="2020" name="J Geophys Res Biogeosci">
        <title>Magnetotaxis as an Adaptation to Enable Bacterial Shuttling of Microbial Sulfur and Sulfur Cycling Across Aquatic Oxic#Anoxic Interfaces.</title>
        <authorList>
            <person name="Li J."/>
            <person name="Liu P."/>
            <person name="Wang J."/>
            <person name="Roberts A.P."/>
            <person name="Pan Y."/>
        </authorList>
    </citation>
    <scope>NUCLEOTIDE SEQUENCE [LARGE SCALE GENOMIC DNA]</scope>
    <source>
        <strain evidence="1 2">MYR-1_YQ</strain>
    </source>
</reference>
<proteinExistence type="predicted"/>